<accession>A0A4Z0BDB6</accession>
<proteinExistence type="predicted"/>
<reference evidence="1 2" key="1">
    <citation type="submission" date="2019-03" db="EMBL/GenBank/DDBJ databases">
        <title>Ramlibacter sp. 18x22-1, whole genome shotgun sequence.</title>
        <authorList>
            <person name="Zhang X."/>
            <person name="Feng G."/>
            <person name="Zhu H."/>
        </authorList>
    </citation>
    <scope>NUCLEOTIDE SEQUENCE [LARGE SCALE GENOMIC DNA]</scope>
    <source>
        <strain evidence="1 2">18x22-1</strain>
    </source>
</reference>
<dbReference type="EMBL" id="SMLK01000010">
    <property type="protein sequence ID" value="TFY96651.1"/>
    <property type="molecule type" value="Genomic_DNA"/>
</dbReference>
<dbReference type="Proteomes" id="UP000297839">
    <property type="component" value="Unassembled WGS sequence"/>
</dbReference>
<evidence type="ECO:0000313" key="2">
    <source>
        <dbReference type="Proteomes" id="UP000297839"/>
    </source>
</evidence>
<keyword evidence="2" id="KW-1185">Reference proteome</keyword>
<protein>
    <submittedName>
        <fullName evidence="1">Uncharacterized protein</fullName>
    </submittedName>
</protein>
<evidence type="ECO:0000313" key="1">
    <source>
        <dbReference type="EMBL" id="TFY96651.1"/>
    </source>
</evidence>
<organism evidence="1 2">
    <name type="scientific">Ramlibacter humi</name>
    <dbReference type="NCBI Taxonomy" id="2530451"/>
    <lineage>
        <taxon>Bacteria</taxon>
        <taxon>Pseudomonadati</taxon>
        <taxon>Pseudomonadota</taxon>
        <taxon>Betaproteobacteria</taxon>
        <taxon>Burkholderiales</taxon>
        <taxon>Comamonadaceae</taxon>
        <taxon>Ramlibacter</taxon>
    </lineage>
</organism>
<sequence length="173" mass="18729">MPPELHGPASPEVVHPRDMLIGRLGRSSTRALARLLGRGAVSSRSDMSVTPQHLMICHVQEFVRTRWPDLRLSAVRDEASIAISSFRIALDNGIAIEVANDFDMHPYFSMMRVAGGPAGLLPFEQACEEAESLVSGGSGFTATDGLTVTGVLRQIRLYSQWAAEPRTLVESAG</sequence>
<name>A0A4Z0BDB6_9BURK</name>
<gene>
    <name evidence="1" type="ORF">EZ216_19895</name>
</gene>
<dbReference type="AlphaFoldDB" id="A0A4Z0BDB6"/>
<comment type="caution">
    <text evidence="1">The sequence shown here is derived from an EMBL/GenBank/DDBJ whole genome shotgun (WGS) entry which is preliminary data.</text>
</comment>